<dbReference type="InterPro" id="IPR047187">
    <property type="entry name" value="SF1_C_Upf1"/>
</dbReference>
<feature type="domain" description="DNA2/NAM7 helicase-like C-terminal" evidence="8">
    <location>
        <begin position="1152"/>
        <end position="1323"/>
    </location>
</feature>
<keyword evidence="4" id="KW-0347">Helicase</keyword>
<dbReference type="Pfam" id="PF13086">
    <property type="entry name" value="AAA_11"/>
    <property type="match status" value="2"/>
</dbReference>
<reference evidence="10 11" key="1">
    <citation type="submission" date="2020-10" db="EMBL/GenBank/DDBJ databases">
        <title>Connecting structure to function with the recovery of over 1000 high-quality activated sludge metagenome-assembled genomes encoding full-length rRNA genes using long-read sequencing.</title>
        <authorList>
            <person name="Singleton C.M."/>
            <person name="Petriglieri F."/>
            <person name="Kristensen J.M."/>
            <person name="Kirkegaard R.H."/>
            <person name="Michaelsen T.Y."/>
            <person name="Andersen M.H."/>
            <person name="Karst S.M."/>
            <person name="Dueholm M.S."/>
            <person name="Nielsen P.H."/>
            <person name="Albertsen M."/>
        </authorList>
    </citation>
    <scope>NUCLEOTIDE SEQUENCE [LARGE SCALE GENOMIC DNA]</scope>
    <source>
        <strain evidence="10">Fred_18-Q3-R57-64_BAT3C.720</strain>
    </source>
</reference>
<proteinExistence type="inferred from homology"/>
<feature type="domain" description="Restriction endonuclease type II-like" evidence="9">
    <location>
        <begin position="1366"/>
        <end position="1458"/>
    </location>
</feature>
<dbReference type="InterPro" id="IPR041679">
    <property type="entry name" value="DNA2/NAM7-like_C"/>
</dbReference>
<evidence type="ECO:0000256" key="2">
    <source>
        <dbReference type="ARBA" id="ARBA00022741"/>
    </source>
</evidence>
<dbReference type="InterPro" id="IPR011335">
    <property type="entry name" value="Restrct_endonuc-II-like"/>
</dbReference>
<keyword evidence="6" id="KW-0175">Coiled coil</keyword>
<sequence length="1594" mass="177531">MSVKSKVLQLYQFLKAANELRFRPVRVLAEQPRVVRLADLPNHPAMQIFRPVPTEATSEVPDTLLRVKRPDLTRSPAPPASIAAWLLPNWDDPAQAATVAGSQNLTDEEGQTVTVRFDDDRERRLDFAAWSAHRNTWAEPELAARKAMTFFQVFYDIYSLIEKDGEELELLAADGHFLWQATSGVDGVVTINHPVLLKRVELRFDPAVPEFTIHETDREPEIYGSLFVDLQHVAPTAIASRKAELEARGCHPFGWQDTDAFLQAFIQTVSPVDGVFLDAPPGDGASTTPRLYRDPVLVLRKRVAGIANAVDAIIDDIEAREVFPPALAQITGTMDEWEAAGLGNGFNGANGLAAGFNDDDILLAKEANNEQLQIIRRLEHSGSVLVQGPPGTGKTHTIGNLIGHLLAQGKSILVTAQTAKALRVVRDKIPEILRPLAVSVLGSDQDARKHLESAIGSITERLTGDSAEGLLHKAGRCEIERQELLSQTRLATRQLREALENEYREIVVGDRHFTPSEGARFVAQHHEAHGWIPQPVRLGADLSFSAQDLARLYVLGTTFTAGEEQDARLPLPTLAALPSVRQFEVMASEYQHLLTQDLTFGVDRWLRSDGGSEVLESLASELLAEFSDGLRRQAWRPYAITAGIHGGGEREVWERLIAHIDRAVEANSSYSLVLDQRPQLSPVLPVAKQLEIAIQIGEHIDAGGKLGFLQLATRSEWRLFIKTARVTAGQPSHPEHFAALARLAELEVSRLSLEMPWNAMIGEHLQQAFNRLGQAPELACRALVSEIRRCLDWHGAFWLPLTTRLKSEGLKLDELLARIPREASAISEYLVIEHLVSSLLPATLVAEAGRRKLRECELGFKRLANLATQVDPTAANRGCLGRMIDAVRLRSPQAYATALDYARRLHAVKPLVVERDALAGRLRLVAAGWAELITQRVPPHDAGTIPGDIVMAWTWRQLHDTLVERDRLDAHELQRRIDHQRERLLQVTQELIDARAWGRQLERLQGNQSIRQALVGWLDTTRRLVSTRQLNRRQDLLSEARKSMKQCAEAVPVWIMPISIMAESFDARSTRFDVVIVDEASQADLNALIPLYLGKQVIVVGDHEQVTPLGVGQGQAILDNLRRAMLQDIPNGHLFDHLSSIYDIGRQSFGDAIRLVEHFRCVPEIIAFSNQLSYEGTIRPLRESNSTNIKPACVACHVDGIREGDTNKIEARRIIDTIKAMLRHPTYAGKTIGVISMLGEAQALLIQSLLHKEIPGVEIANRRIQAGISGEFQGDERDIIFLSMVDSPPSEGMLRTTGEGAFELIKKRYNVAASRARDQLWVIHSFDPDHQLRPNDIRLKLLQHVRDPLAYLRANEQEVGNAESPFERDVLKRLTNAGFRVRSQWPVGYYRIDMVVEGAGKRLAIECDGDRYHPMEKLAEDMARQAVLERLGWQFVRIRGSAFYRNGDAAMRPVFDRLVELEIPPEVDADVQATEGTEMTLIHELDALMRDGLQADEAQVDALQVPSESILEEQPAPELDDLAPLPPDLSFAQVETLLRGLNGTALLDPFLRDLARARGSQRLGRKVREGLEAELEVLARQGKVAIGGGHIRLL</sequence>
<dbReference type="GO" id="GO:0005524">
    <property type="term" value="F:ATP binding"/>
    <property type="evidence" value="ECO:0007669"/>
    <property type="project" value="UniProtKB-KW"/>
</dbReference>
<dbReference type="PANTHER" id="PTHR43788">
    <property type="entry name" value="DNA2/NAM7 HELICASE FAMILY MEMBER"/>
    <property type="match status" value="1"/>
</dbReference>
<dbReference type="Gene3D" id="3.40.960.10">
    <property type="entry name" value="VSR Endonuclease"/>
    <property type="match status" value="1"/>
</dbReference>
<evidence type="ECO:0000313" key="11">
    <source>
        <dbReference type="Proteomes" id="UP000706151"/>
    </source>
</evidence>
<dbReference type="GO" id="GO:0043139">
    <property type="term" value="F:5'-3' DNA helicase activity"/>
    <property type="evidence" value="ECO:0007669"/>
    <property type="project" value="TreeGrafter"/>
</dbReference>
<dbReference type="InterPro" id="IPR027417">
    <property type="entry name" value="P-loop_NTPase"/>
</dbReference>
<dbReference type="InterPro" id="IPR041677">
    <property type="entry name" value="DNA2/NAM7_AAA_11"/>
</dbReference>
<keyword evidence="5" id="KW-0067">ATP-binding</keyword>
<evidence type="ECO:0000313" key="10">
    <source>
        <dbReference type="EMBL" id="MBK7953884.1"/>
    </source>
</evidence>
<accession>A0A935T9K7</accession>
<dbReference type="EMBL" id="JADJOT010000007">
    <property type="protein sequence ID" value="MBK7953884.1"/>
    <property type="molecule type" value="Genomic_DNA"/>
</dbReference>
<evidence type="ECO:0000256" key="6">
    <source>
        <dbReference type="SAM" id="Coils"/>
    </source>
</evidence>
<evidence type="ECO:0000259" key="7">
    <source>
        <dbReference type="Pfam" id="PF13086"/>
    </source>
</evidence>
<keyword evidence="3" id="KW-0378">Hydrolase</keyword>
<dbReference type="InterPro" id="IPR049468">
    <property type="entry name" value="Restrct_endonuc-II-like_dom"/>
</dbReference>
<dbReference type="Pfam" id="PF18741">
    <property type="entry name" value="MTES_1575"/>
    <property type="match status" value="1"/>
</dbReference>
<evidence type="ECO:0000256" key="3">
    <source>
        <dbReference type="ARBA" id="ARBA00022801"/>
    </source>
</evidence>
<dbReference type="Pfam" id="PF13087">
    <property type="entry name" value="AAA_12"/>
    <property type="match status" value="1"/>
</dbReference>
<dbReference type="CDD" id="cd18808">
    <property type="entry name" value="SF1_C_Upf1"/>
    <property type="match status" value="1"/>
</dbReference>
<dbReference type="PANTHER" id="PTHR43788:SF8">
    <property type="entry name" value="DNA-BINDING PROTEIN SMUBP-2"/>
    <property type="match status" value="1"/>
</dbReference>
<feature type="domain" description="DNA2/NAM7 helicase helicase" evidence="7">
    <location>
        <begin position="1045"/>
        <end position="1108"/>
    </location>
</feature>
<evidence type="ECO:0000259" key="9">
    <source>
        <dbReference type="Pfam" id="PF18741"/>
    </source>
</evidence>
<dbReference type="InterPro" id="IPR050534">
    <property type="entry name" value="Coronavir_polyprotein_1ab"/>
</dbReference>
<evidence type="ECO:0000256" key="1">
    <source>
        <dbReference type="ARBA" id="ARBA00007913"/>
    </source>
</evidence>
<comment type="similarity">
    <text evidence="1">Belongs to the DNA2/NAM7 helicase family.</text>
</comment>
<feature type="domain" description="DNA2/NAM7 helicase helicase" evidence="7">
    <location>
        <begin position="367"/>
        <end position="461"/>
    </location>
</feature>
<dbReference type="SUPFAM" id="SSF52540">
    <property type="entry name" value="P-loop containing nucleoside triphosphate hydrolases"/>
    <property type="match status" value="2"/>
</dbReference>
<organism evidence="10 11">
    <name type="scientific">Candidatus Accumulibacter affinis</name>
    <dbReference type="NCBI Taxonomy" id="2954384"/>
    <lineage>
        <taxon>Bacteria</taxon>
        <taxon>Pseudomonadati</taxon>
        <taxon>Pseudomonadota</taxon>
        <taxon>Betaproteobacteria</taxon>
        <taxon>Candidatus Accumulibacter</taxon>
    </lineage>
</organism>
<gene>
    <name evidence="10" type="ORF">IPK02_07950</name>
</gene>
<name>A0A935T9K7_9PROT</name>
<comment type="caution">
    <text evidence="10">The sequence shown here is derived from an EMBL/GenBank/DDBJ whole genome shotgun (WGS) entry which is preliminary data.</text>
</comment>
<protein>
    <submittedName>
        <fullName evidence="10">AAA family ATPase</fullName>
    </submittedName>
</protein>
<evidence type="ECO:0000259" key="8">
    <source>
        <dbReference type="Pfam" id="PF13087"/>
    </source>
</evidence>
<feature type="coiled-coil region" evidence="6">
    <location>
        <begin position="963"/>
        <end position="990"/>
    </location>
</feature>
<evidence type="ECO:0000256" key="5">
    <source>
        <dbReference type="ARBA" id="ARBA00022840"/>
    </source>
</evidence>
<dbReference type="Proteomes" id="UP000706151">
    <property type="component" value="Unassembled WGS sequence"/>
</dbReference>
<evidence type="ECO:0000256" key="4">
    <source>
        <dbReference type="ARBA" id="ARBA00022806"/>
    </source>
</evidence>
<keyword evidence="2" id="KW-0547">Nucleotide-binding</keyword>
<dbReference type="SUPFAM" id="SSF52980">
    <property type="entry name" value="Restriction endonuclease-like"/>
    <property type="match status" value="1"/>
</dbReference>
<dbReference type="GO" id="GO:0016787">
    <property type="term" value="F:hydrolase activity"/>
    <property type="evidence" value="ECO:0007669"/>
    <property type="project" value="UniProtKB-KW"/>
</dbReference>
<dbReference type="Gene3D" id="3.40.50.300">
    <property type="entry name" value="P-loop containing nucleotide triphosphate hydrolases"/>
    <property type="match status" value="3"/>
</dbReference>